<dbReference type="HOGENOM" id="CLU_010289_2_1_1"/>
<dbReference type="SMR" id="C4R6Y4"/>
<evidence type="ECO:0000256" key="6">
    <source>
        <dbReference type="ARBA" id="ARBA00022840"/>
    </source>
</evidence>
<evidence type="ECO:0000313" key="12">
    <source>
        <dbReference type="Proteomes" id="UP000000314"/>
    </source>
</evidence>
<evidence type="ECO:0000256" key="5">
    <source>
        <dbReference type="ARBA" id="ARBA00022741"/>
    </source>
</evidence>
<evidence type="ECO:0000256" key="8">
    <source>
        <dbReference type="ARBA" id="ARBA00031552"/>
    </source>
</evidence>
<gene>
    <name evidence="11" type="ordered locus">PAS_chr4_0132</name>
</gene>
<dbReference type="eggNOG" id="KOG2316">
    <property type="taxonomic scope" value="Eukaryota"/>
</dbReference>
<dbReference type="Gene3D" id="3.90.1490.10">
    <property type="entry name" value="putative n-type atp pyrophosphatase, domain 2"/>
    <property type="match status" value="1"/>
</dbReference>
<dbReference type="AlphaFoldDB" id="C4R6Y4"/>
<dbReference type="GO" id="GO:0017178">
    <property type="term" value="F:diphthine-ammonia ligase activity"/>
    <property type="evidence" value="ECO:0007669"/>
    <property type="project" value="UniProtKB-EC"/>
</dbReference>
<dbReference type="Pfam" id="PF01902">
    <property type="entry name" value="Diphthami_syn_2"/>
    <property type="match status" value="1"/>
</dbReference>
<comment type="catalytic activity">
    <reaction evidence="9">
        <text>diphthine-[translation elongation factor 2] + NH4(+) + ATP = diphthamide-[translation elongation factor 2] + AMP + diphosphate + H(+)</text>
        <dbReference type="Rhea" id="RHEA:19753"/>
        <dbReference type="Rhea" id="RHEA-COMP:10172"/>
        <dbReference type="Rhea" id="RHEA-COMP:10174"/>
        <dbReference type="ChEBI" id="CHEBI:15378"/>
        <dbReference type="ChEBI" id="CHEBI:16692"/>
        <dbReference type="ChEBI" id="CHEBI:28938"/>
        <dbReference type="ChEBI" id="CHEBI:30616"/>
        <dbReference type="ChEBI" id="CHEBI:33019"/>
        <dbReference type="ChEBI" id="CHEBI:82696"/>
        <dbReference type="ChEBI" id="CHEBI:456215"/>
        <dbReference type="EC" id="6.3.1.14"/>
    </reaction>
</comment>
<dbReference type="GO" id="GO:0017183">
    <property type="term" value="P:protein histidyl modification to diphthamide"/>
    <property type="evidence" value="ECO:0007669"/>
    <property type="project" value="EnsemblFungi"/>
</dbReference>
<protein>
    <recommendedName>
        <fullName evidence="3">Diphthine--ammonia ligase</fullName>
        <ecNumber evidence="2">6.3.1.14</ecNumber>
    </recommendedName>
    <alternativeName>
        <fullName evidence="7">Diphthamide synthase</fullName>
    </alternativeName>
    <alternativeName>
        <fullName evidence="8">Diphthamide synthetase</fullName>
    </alternativeName>
</protein>
<dbReference type="CDD" id="cd06156">
    <property type="entry name" value="eu_AANH_C_2"/>
    <property type="match status" value="1"/>
</dbReference>
<reference evidence="11 12" key="1">
    <citation type="journal article" date="2009" name="Nat. Biotechnol.">
        <title>Genome sequence of the recombinant protein production host Pichia pastoris.</title>
        <authorList>
            <person name="De Schutter K."/>
            <person name="Lin Y.C."/>
            <person name="Tiels P."/>
            <person name="Van Hecke A."/>
            <person name="Glinka S."/>
            <person name="Weber-Lehmann J."/>
            <person name="Rouze P."/>
            <person name="Van de Peer Y."/>
            <person name="Callewaert N."/>
        </authorList>
    </citation>
    <scope>NUCLEOTIDE SEQUENCE [LARGE SCALE GENOMIC DNA]</scope>
    <source>
        <strain evidence="12">GS115 / ATCC 20864</strain>
    </source>
</reference>
<accession>C4R6Y4</accession>
<evidence type="ECO:0000256" key="1">
    <source>
        <dbReference type="ARBA" id="ARBA00005156"/>
    </source>
</evidence>
<keyword evidence="5" id="KW-0547">Nucleotide-binding</keyword>
<keyword evidence="4" id="KW-0436">Ligase</keyword>
<dbReference type="SUPFAM" id="SSF52402">
    <property type="entry name" value="Adenine nucleotide alpha hydrolases-like"/>
    <property type="match status" value="1"/>
</dbReference>
<evidence type="ECO:0000256" key="7">
    <source>
        <dbReference type="ARBA" id="ARBA00029814"/>
    </source>
</evidence>
<dbReference type="InterPro" id="IPR002761">
    <property type="entry name" value="Diphthami_syn_dom"/>
</dbReference>
<dbReference type="CDD" id="cd01994">
    <property type="entry name" value="AANH_PF0828-like"/>
    <property type="match status" value="1"/>
</dbReference>
<organism evidence="11 12">
    <name type="scientific">Komagataella phaffii (strain GS115 / ATCC 20864)</name>
    <name type="common">Yeast</name>
    <name type="synonym">Pichia pastoris</name>
    <dbReference type="NCBI Taxonomy" id="644223"/>
    <lineage>
        <taxon>Eukaryota</taxon>
        <taxon>Fungi</taxon>
        <taxon>Dikarya</taxon>
        <taxon>Ascomycota</taxon>
        <taxon>Saccharomycotina</taxon>
        <taxon>Pichiomycetes</taxon>
        <taxon>Pichiales</taxon>
        <taxon>Pichiaceae</taxon>
        <taxon>Komagataella</taxon>
    </lineage>
</organism>
<dbReference type="FunFam" id="3.90.1490.10:FF:000001">
    <property type="entry name" value="Diphthine--ammonia ligase"/>
    <property type="match status" value="1"/>
</dbReference>
<comment type="pathway">
    <text evidence="1">Protein modification; peptidyl-diphthamide biosynthesis.</text>
</comment>
<dbReference type="STRING" id="644223.C4R6Y4"/>
<dbReference type="InterPro" id="IPR006175">
    <property type="entry name" value="YjgF/YER057c/UK114"/>
</dbReference>
<dbReference type="eggNOG" id="KOG2317">
    <property type="taxonomic scope" value="Eukaryota"/>
</dbReference>
<keyword evidence="6" id="KW-0067">ATP-binding</keyword>
<proteinExistence type="predicted"/>
<dbReference type="Gene3D" id="3.40.50.620">
    <property type="entry name" value="HUPs"/>
    <property type="match status" value="1"/>
</dbReference>
<dbReference type="InterPro" id="IPR030662">
    <property type="entry name" value="DPH6/MJ0570"/>
</dbReference>
<dbReference type="PANTHER" id="PTHR12196:SF2">
    <property type="entry name" value="DIPHTHINE--AMMONIA LIGASE"/>
    <property type="match status" value="1"/>
</dbReference>
<evidence type="ECO:0000259" key="10">
    <source>
        <dbReference type="Pfam" id="PF01902"/>
    </source>
</evidence>
<dbReference type="InParanoid" id="C4R6Y4"/>
<feature type="domain" description="Diphthamide synthase" evidence="10">
    <location>
        <begin position="1"/>
        <end position="227"/>
    </location>
</feature>
<dbReference type="RefSeq" id="XP_002493538.1">
    <property type="nucleotide sequence ID" value="XM_002493493.1"/>
</dbReference>
<dbReference type="PANTHER" id="PTHR12196">
    <property type="entry name" value="DOMAIN OF UNKNOWN FUNCTION 71 DUF71 -CONTAINING PROTEIN"/>
    <property type="match status" value="1"/>
</dbReference>
<dbReference type="CDD" id="cd06155">
    <property type="entry name" value="eu_AANH_C_1"/>
    <property type="match status" value="1"/>
</dbReference>
<evidence type="ECO:0000313" key="11">
    <source>
        <dbReference type="EMBL" id="CAY71359.1"/>
    </source>
</evidence>
<evidence type="ECO:0000256" key="2">
    <source>
        <dbReference type="ARBA" id="ARBA00012089"/>
    </source>
</evidence>
<dbReference type="InterPro" id="IPR014729">
    <property type="entry name" value="Rossmann-like_a/b/a_fold"/>
</dbReference>
<dbReference type="OrthoDB" id="686384at2759"/>
<dbReference type="KEGG" id="ppa:PAS_chr4_0132"/>
<keyword evidence="12" id="KW-1185">Reference proteome</keyword>
<name>C4R6Y4_KOMPG</name>
<dbReference type="SUPFAM" id="SSF55298">
    <property type="entry name" value="YjgF-like"/>
    <property type="match status" value="2"/>
</dbReference>
<dbReference type="EC" id="6.3.1.14" evidence="2"/>
<dbReference type="OMA" id="HCRLAQS"/>
<evidence type="ECO:0000256" key="3">
    <source>
        <dbReference type="ARBA" id="ARBA00018426"/>
    </source>
</evidence>
<evidence type="ECO:0000256" key="9">
    <source>
        <dbReference type="ARBA" id="ARBA00048108"/>
    </source>
</evidence>
<dbReference type="GeneID" id="8201044"/>
<dbReference type="Gene3D" id="3.30.1330.40">
    <property type="entry name" value="RutC-like"/>
    <property type="match status" value="2"/>
</dbReference>
<dbReference type="Proteomes" id="UP000000314">
    <property type="component" value="Chromosome 4"/>
</dbReference>
<dbReference type="FunCoup" id="C4R6Y4">
    <property type="interactions" value="98"/>
</dbReference>
<dbReference type="EMBL" id="FN392322">
    <property type="protein sequence ID" value="CAY71359.1"/>
    <property type="molecule type" value="Genomic_DNA"/>
</dbReference>
<dbReference type="InterPro" id="IPR035959">
    <property type="entry name" value="RutC-like_sf"/>
</dbReference>
<dbReference type="FunFam" id="3.40.50.620:FF:000145">
    <property type="entry name" value="ATP-binding domain containing protein"/>
    <property type="match status" value="1"/>
</dbReference>
<dbReference type="NCBIfam" id="TIGR00290">
    <property type="entry name" value="MJ0570_dom"/>
    <property type="match status" value="1"/>
</dbReference>
<sequence>MKFVALVSGGKDSCFNIWHCLSQGHELIALANLYPPPEGSEELDSFMYQTVGYQALEHYEECIGVPMHRRVIAGTSKNQQLEYEKTEDDEIEDLYQLLSDVKESHPELEAVSVGAILSSYQRTRVEDVCARLNLVALSYLWQMNQLGLMGEMCQSGMDARIIKVAAIGLDENDLGKSLIEMYPKLIKLNDMYDVHICGEGGEFETLVFDAPFFLKKLSITHQEVIKPSNDEVYHLSLGFTTQEKSKEDGDATKFLSAPPLLNEEMESIYDQLSSTKFKIPLVEKEAQSALVEFEVTSKQVGNLLYISNLSSREDEIESQITSIFTQLTDILNTHGLSYEHIQSVQLFLRDMDDFAKVNAIYQQYFTKPLPSSRVCVQTLLPEKNQALLSAIVIPNLKDKSGVHVRGISYWAPHNIGPYSQSILHKQQRTTVALISGQIPLIPQSMVLADPNDRLLNVALSLQHFDSVKKLISLDQNAFAICYFKDLEYLPIAIEAWKLYEPSSKVPVVFAQVTQLPKSAPIEWSGSVYQETPNYDDYYGDSSENEDESTQIANNLSSLELQGQSVTFQDGYVSLTFAPGLSATAHNTVILNKGQASKLETIPQEYSVDIIPVNRLFDFTGKDQDLAVLHRLNI</sequence>
<evidence type="ECO:0000256" key="4">
    <source>
        <dbReference type="ARBA" id="ARBA00022598"/>
    </source>
</evidence>
<dbReference type="Pfam" id="PF01042">
    <property type="entry name" value="Ribonuc_L-PSP"/>
    <property type="match status" value="1"/>
</dbReference>
<dbReference type="GO" id="GO:0005524">
    <property type="term" value="F:ATP binding"/>
    <property type="evidence" value="ECO:0007669"/>
    <property type="project" value="UniProtKB-KW"/>
</dbReference>